<evidence type="ECO:0000256" key="1">
    <source>
        <dbReference type="SAM" id="Coils"/>
    </source>
</evidence>
<feature type="transmembrane region" description="Helical" evidence="2">
    <location>
        <begin position="344"/>
        <end position="365"/>
    </location>
</feature>
<keyword evidence="4" id="KW-1185">Reference proteome</keyword>
<dbReference type="STRING" id="395019.BMULJ_00627"/>
<organism evidence="3 4">
    <name type="scientific">Burkholderia multivorans (strain ATCC 17616 / 249)</name>
    <dbReference type="NCBI Taxonomy" id="395019"/>
    <lineage>
        <taxon>Bacteria</taxon>
        <taxon>Pseudomonadati</taxon>
        <taxon>Pseudomonadota</taxon>
        <taxon>Betaproteobacteria</taxon>
        <taxon>Burkholderiales</taxon>
        <taxon>Burkholderiaceae</taxon>
        <taxon>Burkholderia</taxon>
        <taxon>Burkholderia cepacia complex</taxon>
    </lineage>
</organism>
<protein>
    <submittedName>
        <fullName evidence="3">ABC-2 type transport system permease protein</fullName>
    </submittedName>
</protein>
<keyword evidence="1" id="KW-0175">Coiled coil</keyword>
<evidence type="ECO:0000313" key="4">
    <source>
        <dbReference type="Proteomes" id="UP000008815"/>
    </source>
</evidence>
<dbReference type="eggNOG" id="COG3524">
    <property type="taxonomic scope" value="Bacteria"/>
</dbReference>
<reference evidence="3 4" key="1">
    <citation type="submission" date="2007-04" db="EMBL/GenBank/DDBJ databases">
        <title>Complete genome sequence of Burkholderia multivorans ATCC 17616.</title>
        <authorList>
            <person name="Ohtsubo Y."/>
            <person name="Yamashita A."/>
            <person name="Kurokawa K."/>
            <person name="Takami H."/>
            <person name="Yuhara S."/>
            <person name="Nishiyama E."/>
            <person name="Endo R."/>
            <person name="Miyazaki R."/>
            <person name="Ono A."/>
            <person name="Yano K."/>
            <person name="Ito M."/>
            <person name="Sota M."/>
            <person name="Yuji N."/>
            <person name="Hattori M."/>
            <person name="Tsuda M."/>
        </authorList>
    </citation>
    <scope>NUCLEOTIDE SEQUENCE [LARGE SCALE GENOMIC DNA]</scope>
    <source>
        <strain evidence="4">ATCC 17616 / 249</strain>
    </source>
</reference>
<dbReference type="EMBL" id="AP009385">
    <property type="protein sequence ID" value="BAG42591.1"/>
    <property type="molecule type" value="Genomic_DNA"/>
</dbReference>
<dbReference type="GO" id="GO:0005886">
    <property type="term" value="C:plasma membrane"/>
    <property type="evidence" value="ECO:0007669"/>
    <property type="project" value="TreeGrafter"/>
</dbReference>
<dbReference type="InterPro" id="IPR050445">
    <property type="entry name" value="Bact_polysacc_biosynth/exp"/>
</dbReference>
<feature type="transmembrane region" description="Helical" evidence="2">
    <location>
        <begin position="12"/>
        <end position="31"/>
    </location>
</feature>
<proteinExistence type="predicted"/>
<sequence>MIINSIKKYKLFWGMVALPTMLAAIYFGFLAKNRYVSTSEVVVHKVSSDSSGVGASEMQGLAVLMGGGGLADGMAAETLYVREFVTSQDMLDVLEKKLRWSQHYAGHAGDLWYYLPADASREQLLKYYQRMVSAQFDQTTGLLAIKVEAFDSDFAKKTLSTIIAESDRFVNDISHRLAREQVNFAESELERSRVNYEERQEALLQFQGEHNALDVQRSAVAKNDVITSLQADLIKENATLRAMRASLSEDSPQVRQQKIRISALQQQINAEEKTLIAKNANNKLNVLASRYETLQLNAGIAQETYKASIASLQAARMDATRKLRSLVVVVNPNTPDEALFPRRLYSFCTIVVILLLAFGVTRFVIATINDHKD</sequence>
<keyword evidence="2" id="KW-0472">Membrane</keyword>
<dbReference type="HOGENOM" id="CLU_027864_2_0_4"/>
<keyword evidence="2" id="KW-1133">Transmembrane helix</keyword>
<dbReference type="KEGG" id="bmj:BMULJ_00627"/>
<dbReference type="Proteomes" id="UP000008815">
    <property type="component" value="Chromosome 1"/>
</dbReference>
<dbReference type="KEGG" id="bmu:Bmul_2610"/>
<dbReference type="PANTHER" id="PTHR32309">
    <property type="entry name" value="TYROSINE-PROTEIN KINASE"/>
    <property type="match status" value="1"/>
</dbReference>
<dbReference type="PANTHER" id="PTHR32309:SF13">
    <property type="entry name" value="FERRIC ENTEROBACTIN TRANSPORT PROTEIN FEPE"/>
    <property type="match status" value="1"/>
</dbReference>
<keyword evidence="2" id="KW-0812">Transmembrane</keyword>
<dbReference type="RefSeq" id="WP_012214063.1">
    <property type="nucleotide sequence ID" value="NC_010084.1"/>
</dbReference>
<gene>
    <name evidence="3" type="ordered locus">BMULJ_00627</name>
</gene>
<dbReference type="AlphaFoldDB" id="A0A0H3KKX2"/>
<evidence type="ECO:0000256" key="2">
    <source>
        <dbReference type="SAM" id="Phobius"/>
    </source>
</evidence>
<evidence type="ECO:0000313" key="3">
    <source>
        <dbReference type="EMBL" id="BAG42591.1"/>
    </source>
</evidence>
<feature type="coiled-coil region" evidence="1">
    <location>
        <begin position="254"/>
        <end position="297"/>
    </location>
</feature>
<name>A0A0H3KKX2_BURM1</name>
<dbReference type="GO" id="GO:0004713">
    <property type="term" value="F:protein tyrosine kinase activity"/>
    <property type="evidence" value="ECO:0007669"/>
    <property type="project" value="TreeGrafter"/>
</dbReference>
<accession>A0A0H3KKX2</accession>